<organism evidence="13 14">
    <name type="scientific">Penicillium capsulatum</name>
    <dbReference type="NCBI Taxonomy" id="69766"/>
    <lineage>
        <taxon>Eukaryota</taxon>
        <taxon>Fungi</taxon>
        <taxon>Dikarya</taxon>
        <taxon>Ascomycota</taxon>
        <taxon>Pezizomycotina</taxon>
        <taxon>Eurotiomycetes</taxon>
        <taxon>Eurotiomycetidae</taxon>
        <taxon>Eurotiales</taxon>
        <taxon>Aspergillaceae</taxon>
        <taxon>Penicillium</taxon>
    </lineage>
</organism>
<dbReference type="Pfam" id="PF08519">
    <property type="entry name" value="RFC1"/>
    <property type="match status" value="1"/>
</dbReference>
<dbReference type="GO" id="GO:0006271">
    <property type="term" value="P:DNA strand elongation involved in DNA replication"/>
    <property type="evidence" value="ECO:0007669"/>
    <property type="project" value="UniProtKB-ARBA"/>
</dbReference>
<keyword evidence="8" id="KW-0238">DNA-binding</keyword>
<protein>
    <recommendedName>
        <fullName evidence="3 10">Replication factor C subunit 1</fullName>
    </recommendedName>
</protein>
<dbReference type="Proteomes" id="UP001146351">
    <property type="component" value="Unassembled WGS sequence"/>
</dbReference>
<keyword evidence="6 10" id="KW-0547">Nucleotide-binding</keyword>
<dbReference type="GO" id="GO:0005634">
    <property type="term" value="C:nucleus"/>
    <property type="evidence" value="ECO:0007669"/>
    <property type="project" value="UniProtKB-SubCell"/>
</dbReference>
<evidence type="ECO:0000256" key="3">
    <source>
        <dbReference type="ARBA" id="ARBA00020401"/>
    </source>
</evidence>
<evidence type="ECO:0000256" key="2">
    <source>
        <dbReference type="ARBA" id="ARBA00006116"/>
    </source>
</evidence>
<feature type="compositionally biased region" description="Basic residues" evidence="11">
    <location>
        <begin position="1002"/>
        <end position="1014"/>
    </location>
</feature>
<evidence type="ECO:0000313" key="13">
    <source>
        <dbReference type="EMBL" id="KAJ5172835.1"/>
    </source>
</evidence>
<dbReference type="GO" id="GO:0003677">
    <property type="term" value="F:DNA binding"/>
    <property type="evidence" value="ECO:0007669"/>
    <property type="project" value="UniProtKB-KW"/>
</dbReference>
<feature type="compositionally biased region" description="Basic and acidic residues" evidence="11">
    <location>
        <begin position="260"/>
        <end position="270"/>
    </location>
</feature>
<reference evidence="13" key="2">
    <citation type="journal article" date="2023" name="IMA Fungus">
        <title>Comparative genomic study of the Penicillium genus elucidates a diverse pangenome and 15 lateral gene transfer events.</title>
        <authorList>
            <person name="Petersen C."/>
            <person name="Sorensen T."/>
            <person name="Nielsen M.R."/>
            <person name="Sondergaard T.E."/>
            <person name="Sorensen J.L."/>
            <person name="Fitzpatrick D.A."/>
            <person name="Frisvad J.C."/>
            <person name="Nielsen K.L."/>
        </authorList>
    </citation>
    <scope>NUCLEOTIDE SEQUENCE</scope>
    <source>
        <strain evidence="13">IBT 21917</strain>
    </source>
</reference>
<evidence type="ECO:0000256" key="4">
    <source>
        <dbReference type="ARBA" id="ARBA00022553"/>
    </source>
</evidence>
<dbReference type="EMBL" id="JAPQKO010000003">
    <property type="protein sequence ID" value="KAJ5172835.1"/>
    <property type="molecule type" value="Genomic_DNA"/>
</dbReference>
<dbReference type="InterPro" id="IPR001357">
    <property type="entry name" value="BRCT_dom"/>
</dbReference>
<dbReference type="SUPFAM" id="SSF48019">
    <property type="entry name" value="post-AAA+ oligomerization domain-like"/>
    <property type="match status" value="1"/>
</dbReference>
<dbReference type="FunFam" id="3.40.50.300:FF:000395">
    <property type="entry name" value="Replication factor C subunit 1"/>
    <property type="match status" value="1"/>
</dbReference>
<feature type="compositionally biased region" description="Low complexity" evidence="11">
    <location>
        <begin position="437"/>
        <end position="454"/>
    </location>
</feature>
<dbReference type="Gene3D" id="3.40.50.10190">
    <property type="entry name" value="BRCT domain"/>
    <property type="match status" value="1"/>
</dbReference>
<feature type="compositionally biased region" description="Basic and acidic residues" evidence="11">
    <location>
        <begin position="219"/>
        <end position="236"/>
    </location>
</feature>
<feature type="compositionally biased region" description="Acidic residues" evidence="11">
    <location>
        <begin position="972"/>
        <end position="991"/>
    </location>
</feature>
<feature type="compositionally biased region" description="Low complexity" evidence="11">
    <location>
        <begin position="114"/>
        <end position="124"/>
    </location>
</feature>
<dbReference type="PROSITE" id="PS50172">
    <property type="entry name" value="BRCT"/>
    <property type="match status" value="1"/>
</dbReference>
<dbReference type="SMART" id="SM00382">
    <property type="entry name" value="AAA"/>
    <property type="match status" value="1"/>
</dbReference>
<feature type="compositionally biased region" description="Acidic residues" evidence="11">
    <location>
        <begin position="191"/>
        <end position="200"/>
    </location>
</feature>
<sequence>MPSDIRSFFGGKPSQSPSGAAKAAKPDDPSAARKKRSRKIVEDSDDEEDAAPPKPSTPKGKPKTKAKPEEPKGEPTTASDYFGSSKKPAKSKATADEPTGKDELPKSNDDDATTTKSSRTASKGTTKKQSTKTDEGLGGDDIFASEYAKPGKGEDDYVDEDDDDDDDFEVMEIKPAAAASKRSSQKKKPVDEDEDDDVVMEDLPKRAPKTTSAGRKRKSEALVEKDEDKDVEEKKKPASRSKSTTSPTAKRQKASPKKKKQDEPENKEIQDIFDSISMVRPPTPPQDSAPKKFPWGAQRSRTPPVAGSKEIPQGAENCLAGLTFVFTGIQETLGREEGTELVKRYGGKVTGAPSSKTSYVVLGSDAGPSKLRSIEKNNLKTINEDGLFQLIQRLPANGGSGKAAESYAAKQKVEQQKMEAMAAEMDAEEKKKEAAKASKVSSATATASQAQSQVPPVADQLWTSKYAPTSTAMVCGNKLAVEKIQNWLRNWSKNAKIGFKHAGKDGSGIYRSVMIHGPPGIGKTTAAHLVANLEGYDVVETNASDTRSKKMVENGTLGVLDTTSLQGYFAGQGQKVESGKKKMVLIMDEVDGMSAGDRGGVGAVAAIVKKTNIPIILICNERRQPKMKPFDMITFDVPFRRPTVEQIRARLNTICFREKLKIPPPVLDGLIEGTHADIRQVINMLSTAKLDQQNLDFDKGKQMSKAWEKHIILKPWDIVSKILSAQMFSPSSSASLNDKIELYFNDHEFSYLMLQENYLKTRPTLAGSYRGKEQNLKQLELADNAASSISDGDLVDRMIHGTQQQWSLMPTHAVFSFVRPASFQYGNMGERPAFTGWLGQNSKQGKMSRFVKEIQGHMRLRTTGNRDEIRQQYMPLVWDHTVRRLMDEGKESVEKVIEFMDDYFLTREDFDAMLELGLGPMDQSKVKLETQTKATFTRLYNQKSHPLPFMKASNVIAPKKGAKDKPDIEDVIEESDEEEVVEEAKDEDEELDLKKDKYVSAPKKKPAAKGKKGKKAADDDFIDDSEDKPKKGRKGKAKAKA</sequence>
<dbReference type="FunFam" id="1.10.8.60:FF:000021">
    <property type="entry name" value="Replication factor C subunit 1"/>
    <property type="match status" value="1"/>
</dbReference>
<feature type="compositionally biased region" description="Basic residues" evidence="11">
    <location>
        <begin position="250"/>
        <end position="259"/>
    </location>
</feature>
<dbReference type="AlphaFoldDB" id="A0A9W9IC83"/>
<dbReference type="Gene3D" id="1.10.8.60">
    <property type="match status" value="1"/>
</dbReference>
<name>A0A9W9IC83_9EURO</name>
<evidence type="ECO:0000259" key="12">
    <source>
        <dbReference type="PROSITE" id="PS50172"/>
    </source>
</evidence>
<dbReference type="CDD" id="cd00009">
    <property type="entry name" value="AAA"/>
    <property type="match status" value="1"/>
</dbReference>
<dbReference type="PIRSF" id="PIRSF036578">
    <property type="entry name" value="RFC1"/>
    <property type="match status" value="1"/>
</dbReference>
<dbReference type="InterPro" id="IPR003593">
    <property type="entry name" value="AAA+_ATPase"/>
</dbReference>
<feature type="compositionally biased region" description="Acidic residues" evidence="11">
    <location>
        <begin position="156"/>
        <end position="170"/>
    </location>
</feature>
<dbReference type="InterPro" id="IPR013725">
    <property type="entry name" value="DNA_replication_fac_RFC1_C"/>
</dbReference>
<dbReference type="InterPro" id="IPR027417">
    <property type="entry name" value="P-loop_NTPase"/>
</dbReference>
<dbReference type="CDD" id="cd17752">
    <property type="entry name" value="BRCT_RFC1"/>
    <property type="match status" value="1"/>
</dbReference>
<feature type="region of interest" description="Disordered" evidence="11">
    <location>
        <begin position="1"/>
        <end position="311"/>
    </location>
</feature>
<dbReference type="GO" id="GO:0003689">
    <property type="term" value="F:DNA clamp loader activity"/>
    <property type="evidence" value="ECO:0007669"/>
    <property type="project" value="UniProtKB-UniRule"/>
</dbReference>
<dbReference type="Gene3D" id="1.20.272.10">
    <property type="match status" value="1"/>
</dbReference>
<feature type="domain" description="BRCT" evidence="12">
    <location>
        <begin position="314"/>
        <end position="393"/>
    </location>
</feature>
<dbReference type="InterPro" id="IPR012178">
    <property type="entry name" value="RFC1"/>
</dbReference>
<dbReference type="SUPFAM" id="SSF52540">
    <property type="entry name" value="P-loop containing nucleoside triphosphate hydrolases"/>
    <property type="match status" value="1"/>
</dbReference>
<feature type="compositionally biased region" description="Low complexity" evidence="11">
    <location>
        <begin position="12"/>
        <end position="23"/>
    </location>
</feature>
<dbReference type="GO" id="GO:0006281">
    <property type="term" value="P:DNA repair"/>
    <property type="evidence" value="ECO:0007669"/>
    <property type="project" value="InterPro"/>
</dbReference>
<dbReference type="InterPro" id="IPR036420">
    <property type="entry name" value="BRCT_dom_sf"/>
</dbReference>
<evidence type="ECO:0000256" key="5">
    <source>
        <dbReference type="ARBA" id="ARBA00022705"/>
    </source>
</evidence>
<dbReference type="Gene3D" id="3.40.50.300">
    <property type="entry name" value="P-loop containing nucleotide triphosphate hydrolases"/>
    <property type="match status" value="1"/>
</dbReference>
<comment type="caution">
    <text evidence="13">The sequence shown here is derived from an EMBL/GenBank/DDBJ whole genome shotgun (WGS) entry which is preliminary data.</text>
</comment>
<gene>
    <name evidence="13" type="ORF">N7492_005428</name>
</gene>
<proteinExistence type="inferred from homology"/>
<keyword evidence="9 10" id="KW-0539">Nucleus</keyword>
<reference evidence="13" key="1">
    <citation type="submission" date="2022-11" db="EMBL/GenBank/DDBJ databases">
        <authorList>
            <person name="Petersen C."/>
        </authorList>
    </citation>
    <scope>NUCLEOTIDE SEQUENCE</scope>
    <source>
        <strain evidence="13">IBT 21917</strain>
    </source>
</reference>
<feature type="compositionally biased region" description="Basic and acidic residues" evidence="11">
    <location>
        <begin position="93"/>
        <end position="109"/>
    </location>
</feature>
<dbReference type="CDD" id="cd18140">
    <property type="entry name" value="HLD_clamp_RFC"/>
    <property type="match status" value="1"/>
</dbReference>
<dbReference type="Pfam" id="PF00004">
    <property type="entry name" value="AAA"/>
    <property type="match status" value="1"/>
</dbReference>
<keyword evidence="5 10" id="KW-0235">DNA replication</keyword>
<keyword evidence="4" id="KW-0597">Phosphoprotein</keyword>
<evidence type="ECO:0000256" key="9">
    <source>
        <dbReference type="ARBA" id="ARBA00023242"/>
    </source>
</evidence>
<dbReference type="FunFam" id="1.20.272.10:FF:000005">
    <property type="entry name" value="Replication factor C subunit 1"/>
    <property type="match status" value="1"/>
</dbReference>
<evidence type="ECO:0000256" key="11">
    <source>
        <dbReference type="SAM" id="MobiDB-lite"/>
    </source>
</evidence>
<dbReference type="Pfam" id="PF00533">
    <property type="entry name" value="BRCT"/>
    <property type="match status" value="1"/>
</dbReference>
<evidence type="ECO:0000256" key="6">
    <source>
        <dbReference type="ARBA" id="ARBA00022741"/>
    </source>
</evidence>
<dbReference type="GO" id="GO:0005663">
    <property type="term" value="C:DNA replication factor C complex"/>
    <property type="evidence" value="ECO:0007669"/>
    <property type="project" value="InterPro"/>
</dbReference>
<dbReference type="FunFam" id="3.40.50.10190:FF:000001">
    <property type="entry name" value="Replication factor C subunit 1"/>
    <property type="match status" value="1"/>
</dbReference>
<dbReference type="SMART" id="SM00292">
    <property type="entry name" value="BRCT"/>
    <property type="match status" value="1"/>
</dbReference>
<feature type="region of interest" description="Disordered" evidence="11">
    <location>
        <begin position="972"/>
        <end position="1041"/>
    </location>
</feature>
<dbReference type="SUPFAM" id="SSF52113">
    <property type="entry name" value="BRCT domain"/>
    <property type="match status" value="1"/>
</dbReference>
<comment type="similarity">
    <text evidence="2 10">Belongs to the activator 1 large subunit family.</text>
</comment>
<dbReference type="OrthoDB" id="446168at2759"/>
<dbReference type="InterPro" id="IPR003959">
    <property type="entry name" value="ATPase_AAA_core"/>
</dbReference>
<accession>A0A9W9IC83</accession>
<dbReference type="PANTHER" id="PTHR23389">
    <property type="entry name" value="CHROMOSOME TRANSMISSION FIDELITY FACTOR 18"/>
    <property type="match status" value="1"/>
</dbReference>
<evidence type="ECO:0000256" key="1">
    <source>
        <dbReference type="ARBA" id="ARBA00004123"/>
    </source>
</evidence>
<dbReference type="GO" id="GO:0005524">
    <property type="term" value="F:ATP binding"/>
    <property type="evidence" value="ECO:0007669"/>
    <property type="project" value="UniProtKB-UniRule"/>
</dbReference>
<dbReference type="InterPro" id="IPR008921">
    <property type="entry name" value="DNA_pol3_clamp-load_cplx_C"/>
</dbReference>
<feature type="region of interest" description="Disordered" evidence="11">
    <location>
        <begin position="425"/>
        <end position="454"/>
    </location>
</feature>
<evidence type="ECO:0000256" key="8">
    <source>
        <dbReference type="ARBA" id="ARBA00023125"/>
    </source>
</evidence>
<evidence type="ECO:0000313" key="14">
    <source>
        <dbReference type="Proteomes" id="UP001146351"/>
    </source>
</evidence>
<evidence type="ECO:0000256" key="7">
    <source>
        <dbReference type="ARBA" id="ARBA00022840"/>
    </source>
</evidence>
<evidence type="ECO:0000256" key="10">
    <source>
        <dbReference type="PIRNR" id="PIRNR036578"/>
    </source>
</evidence>
<dbReference type="Pfam" id="PF25361">
    <property type="entry name" value="AAA_lid_RFC1"/>
    <property type="match status" value="1"/>
</dbReference>
<dbReference type="PANTHER" id="PTHR23389:SF6">
    <property type="entry name" value="REPLICATION FACTOR C SUBUNIT 1"/>
    <property type="match status" value="1"/>
</dbReference>
<keyword evidence="14" id="KW-1185">Reference proteome</keyword>
<comment type="subcellular location">
    <subcellularLocation>
        <location evidence="1 10">Nucleus</location>
    </subcellularLocation>
</comment>
<keyword evidence="7 10" id="KW-0067">ATP-binding</keyword>
<dbReference type="GO" id="GO:0016887">
    <property type="term" value="F:ATP hydrolysis activity"/>
    <property type="evidence" value="ECO:0007669"/>
    <property type="project" value="InterPro"/>
</dbReference>
<dbReference type="InterPro" id="IPR047854">
    <property type="entry name" value="RFC_lid"/>
</dbReference>
<feature type="compositionally biased region" description="Basic residues" evidence="11">
    <location>
        <begin position="1030"/>
        <end position="1041"/>
    </location>
</feature>